<dbReference type="Pfam" id="PF01636">
    <property type="entry name" value="APH"/>
    <property type="match status" value="1"/>
</dbReference>
<organism evidence="2 3">
    <name type="scientific">Proteobacteria bacterium 228</name>
    <dbReference type="NCBI Taxonomy" id="2083153"/>
    <lineage>
        <taxon>Bacteria</taxon>
        <taxon>Pseudomonadati</taxon>
        <taxon>Pseudomonadota</taxon>
    </lineage>
</organism>
<sequence length="363" mass="42056">MHPFYANQRSGRVARLDQLQSWVAETQSGNQAWPASWQWQLVSGDASFRKYYRVIKEDGTAIIAVDAPPEQENNPAFVALACHWREKGMRLPEILATNFEQGFLLVEDFGDVMLRDRLSAATVDGWYQQALALLPSLQQIDDCQDYPLPCYDRAMLERELEIFAEWFYRGLLQLPETSQTQHVWRELCKQLVQAMLEQPQVCIHRDFHSRNLMCLPEGRLGVIDFQGAVRGPVSYDVVSLIRDCYLRWPASQVMYWSEYAYGLLRQQQPSVLQDVSLTLWQRWLDLTGMQRHLKAIGIFARLHLRDGKSAYLQDIPRTLGYVLEQAQRYAEFQPFTHLLLDQVVPALRECSLISVEAQKDLTT</sequence>
<dbReference type="Gene3D" id="3.30.200.20">
    <property type="entry name" value="Phosphorylase Kinase, domain 1"/>
    <property type="match status" value="1"/>
</dbReference>
<dbReference type="OrthoDB" id="5288978at2"/>
<gene>
    <name evidence="2" type="ORF">C4K68_25080</name>
</gene>
<evidence type="ECO:0000313" key="3">
    <source>
        <dbReference type="Proteomes" id="UP000238196"/>
    </source>
</evidence>
<evidence type="ECO:0000259" key="1">
    <source>
        <dbReference type="Pfam" id="PF01636"/>
    </source>
</evidence>
<comment type="caution">
    <text evidence="2">The sequence shown here is derived from an EMBL/GenBank/DDBJ whole genome shotgun (WGS) entry which is preliminary data.</text>
</comment>
<dbReference type="Gene3D" id="3.90.1200.10">
    <property type="match status" value="1"/>
</dbReference>
<accession>A0A2S5KIY9</accession>
<dbReference type="SUPFAM" id="SSF56112">
    <property type="entry name" value="Protein kinase-like (PK-like)"/>
    <property type="match status" value="1"/>
</dbReference>
<proteinExistence type="predicted"/>
<protein>
    <recommendedName>
        <fullName evidence="1">Aminoglycoside phosphotransferase domain-containing protein</fullName>
    </recommendedName>
</protein>
<evidence type="ECO:0000313" key="2">
    <source>
        <dbReference type="EMBL" id="PPC74595.1"/>
    </source>
</evidence>
<dbReference type="AlphaFoldDB" id="A0A2S5KIY9"/>
<dbReference type="InterPro" id="IPR011009">
    <property type="entry name" value="Kinase-like_dom_sf"/>
</dbReference>
<feature type="domain" description="Aminoglycoside phosphotransferase" evidence="1">
    <location>
        <begin position="39"/>
        <end position="253"/>
    </location>
</feature>
<name>A0A2S5KIY9_9PROT</name>
<dbReference type="EMBL" id="PRLP01000143">
    <property type="protein sequence ID" value="PPC74595.1"/>
    <property type="molecule type" value="Genomic_DNA"/>
</dbReference>
<dbReference type="Proteomes" id="UP000238196">
    <property type="component" value="Unassembled WGS sequence"/>
</dbReference>
<dbReference type="InterPro" id="IPR002575">
    <property type="entry name" value="Aminoglycoside_PTrfase"/>
</dbReference>
<reference evidence="2 3" key="1">
    <citation type="submission" date="2018-02" db="EMBL/GenBank/DDBJ databases">
        <title>novel marine gammaproteobacteria from coastal saline agro ecosystem.</title>
        <authorList>
            <person name="Krishnan R."/>
            <person name="Ramesh Kumar N."/>
        </authorList>
    </citation>
    <scope>NUCLEOTIDE SEQUENCE [LARGE SCALE GENOMIC DNA]</scope>
    <source>
        <strain evidence="2 3">228</strain>
    </source>
</reference>